<dbReference type="Proteomes" id="UP001596549">
    <property type="component" value="Unassembled WGS sequence"/>
</dbReference>
<feature type="domain" description="Magnesium transporter MgtE intracellular" evidence="3">
    <location>
        <begin position="109"/>
        <end position="187"/>
    </location>
</feature>
<dbReference type="Gene3D" id="1.25.60.10">
    <property type="entry name" value="MgtE N-terminal domain-like"/>
    <property type="match status" value="1"/>
</dbReference>
<keyword evidence="2" id="KW-0812">Transmembrane</keyword>
<dbReference type="SUPFAM" id="SSF158791">
    <property type="entry name" value="MgtE N-terminal domain-like"/>
    <property type="match status" value="1"/>
</dbReference>
<feature type="transmembrane region" description="Helical" evidence="2">
    <location>
        <begin position="12"/>
        <end position="37"/>
    </location>
</feature>
<evidence type="ECO:0000259" key="3">
    <source>
        <dbReference type="Pfam" id="PF03448"/>
    </source>
</evidence>
<gene>
    <name evidence="4" type="ORF">ACFQPF_10805</name>
</gene>
<protein>
    <submittedName>
        <fullName evidence="4">MotE family protein</fullName>
    </submittedName>
</protein>
<dbReference type="Pfam" id="PF03448">
    <property type="entry name" value="MgtE_N"/>
    <property type="match status" value="1"/>
</dbReference>
<evidence type="ECO:0000256" key="2">
    <source>
        <dbReference type="SAM" id="Phobius"/>
    </source>
</evidence>
<keyword evidence="5" id="KW-1185">Reference proteome</keyword>
<reference evidence="5" key="1">
    <citation type="journal article" date="2019" name="Int. J. Syst. Evol. Microbiol.">
        <title>The Global Catalogue of Microorganisms (GCM) 10K type strain sequencing project: providing services to taxonomists for standard genome sequencing and annotation.</title>
        <authorList>
            <consortium name="The Broad Institute Genomics Platform"/>
            <consortium name="The Broad Institute Genome Sequencing Center for Infectious Disease"/>
            <person name="Wu L."/>
            <person name="Ma J."/>
        </authorList>
    </citation>
    <scope>NUCLEOTIDE SEQUENCE [LARGE SCALE GENOMIC DNA]</scope>
    <source>
        <strain evidence="5">NBRC 106396</strain>
    </source>
</reference>
<name>A0ABW2NVX0_9BACL</name>
<dbReference type="RefSeq" id="WP_379749478.1">
    <property type="nucleotide sequence ID" value="NZ_JBHTCP010000016.1"/>
</dbReference>
<keyword evidence="1" id="KW-0175">Coiled coil</keyword>
<dbReference type="InterPro" id="IPR038076">
    <property type="entry name" value="MgtE_N_sf"/>
</dbReference>
<organism evidence="4 5">
    <name type="scientific">Fictibacillus iocasae</name>
    <dbReference type="NCBI Taxonomy" id="2715437"/>
    <lineage>
        <taxon>Bacteria</taxon>
        <taxon>Bacillati</taxon>
        <taxon>Bacillota</taxon>
        <taxon>Bacilli</taxon>
        <taxon>Bacillales</taxon>
        <taxon>Fictibacillaceae</taxon>
        <taxon>Fictibacillus</taxon>
    </lineage>
</organism>
<feature type="coiled-coil region" evidence="1">
    <location>
        <begin position="82"/>
        <end position="116"/>
    </location>
</feature>
<dbReference type="InterPro" id="IPR006668">
    <property type="entry name" value="Mg_transptr_MgtE_intracell_dom"/>
</dbReference>
<proteinExistence type="predicted"/>
<evidence type="ECO:0000313" key="4">
    <source>
        <dbReference type="EMBL" id="MFC7372174.1"/>
    </source>
</evidence>
<evidence type="ECO:0000313" key="5">
    <source>
        <dbReference type="Proteomes" id="UP001596549"/>
    </source>
</evidence>
<accession>A0ABW2NVX0</accession>
<evidence type="ECO:0000256" key="1">
    <source>
        <dbReference type="SAM" id="Coils"/>
    </source>
</evidence>
<sequence length="189" mass="20611">MEQEEKSGRLAWFLMVIVVPLIFALTVFAIVLSMMGFNVKDEAANLGRSLPVLSSFFEGSEKASIVSKGTLDSEAQYASKQLKEQRSYIKRLEADLQKKEEETSSLKDELVKLKQKNEESSAAAELKKEGSLSALYGEMSAKQAAAVLVLLDSASAADILQSLETEKQADILSKMDPADAAEMTVLLAQ</sequence>
<keyword evidence="2" id="KW-1133">Transmembrane helix</keyword>
<dbReference type="EMBL" id="JBHTCP010000016">
    <property type="protein sequence ID" value="MFC7372174.1"/>
    <property type="molecule type" value="Genomic_DNA"/>
</dbReference>
<comment type="caution">
    <text evidence="4">The sequence shown here is derived from an EMBL/GenBank/DDBJ whole genome shotgun (WGS) entry which is preliminary data.</text>
</comment>
<keyword evidence="2" id="KW-0472">Membrane</keyword>